<reference evidence="1" key="1">
    <citation type="submission" date="2020-04" db="EMBL/GenBank/DDBJ databases">
        <authorList>
            <person name="Alioto T."/>
            <person name="Alioto T."/>
            <person name="Gomez Garrido J."/>
        </authorList>
    </citation>
    <scope>NUCLEOTIDE SEQUENCE</scope>
    <source>
        <strain evidence="1">A484AB</strain>
    </source>
</reference>
<evidence type="ECO:0000313" key="1">
    <source>
        <dbReference type="EMBL" id="CAB4038345.1"/>
    </source>
</evidence>
<sequence length="202" mass="22678">MDEYEPLIIEVTGIHTNTSRDTLENYFSSSKRGGDITNIEYNKGSGNASITFANAEGAKKTLETRPHSIEECTLTIRRKKAEVSESDIERNRTEGIDMKYIKYGTKNSETINAIATFYSPIDFDKIQEGLKKNPILEGKHVSIKTVPLCKTILVQDLPTTATPDSVLYRFENERHGGGDVETVPVHLDLEKRIALVEFKDPN</sequence>
<dbReference type="InterPro" id="IPR012677">
    <property type="entry name" value="Nucleotide-bd_a/b_plait_sf"/>
</dbReference>
<dbReference type="SUPFAM" id="SSF54928">
    <property type="entry name" value="RNA-binding domain, RBD"/>
    <property type="match status" value="1"/>
</dbReference>
<feature type="non-terminal residue" evidence="1">
    <location>
        <position position="202"/>
    </location>
</feature>
<dbReference type="Pfam" id="PF23085">
    <property type="entry name" value="RRM_PARP14_3"/>
    <property type="match status" value="2"/>
</dbReference>
<gene>
    <name evidence="1" type="ORF">PACLA_8A088577</name>
</gene>
<dbReference type="EMBL" id="CACRXK020024099">
    <property type="protein sequence ID" value="CAB4038345.1"/>
    <property type="molecule type" value="Genomic_DNA"/>
</dbReference>
<dbReference type="GO" id="GO:0003723">
    <property type="term" value="F:RNA binding"/>
    <property type="evidence" value="ECO:0007669"/>
    <property type="project" value="UniProtKB-UniRule"/>
</dbReference>
<dbReference type="Gene3D" id="3.30.70.330">
    <property type="match status" value="2"/>
</dbReference>
<dbReference type="InterPro" id="IPR035979">
    <property type="entry name" value="RBD_domain_sf"/>
</dbReference>
<accession>A0A6S7JZ87</accession>
<protein>
    <submittedName>
        <fullName evidence="1">Poly [ADP-ribose] polymerase 14-like isoform X2</fullName>
    </submittedName>
</protein>
<dbReference type="InterPro" id="IPR000504">
    <property type="entry name" value="RRM_dom"/>
</dbReference>
<dbReference type="OrthoDB" id="6161426at2759"/>
<dbReference type="PANTHER" id="PTHR15225">
    <property type="entry name" value="INTERFERON-INDUCED PROTEIN 35/NMI N-MYC/STAT INTERACTING PROTEIN"/>
    <property type="match status" value="1"/>
</dbReference>
<evidence type="ECO:0000313" key="2">
    <source>
        <dbReference type="Proteomes" id="UP001152795"/>
    </source>
</evidence>
<dbReference type="AlphaFoldDB" id="A0A6S7JZ87"/>
<name>A0A6S7JZ87_PARCT</name>
<dbReference type="PROSITE" id="PS50102">
    <property type="entry name" value="RRM"/>
    <property type="match status" value="1"/>
</dbReference>
<dbReference type="Proteomes" id="UP001152795">
    <property type="component" value="Unassembled WGS sequence"/>
</dbReference>
<proteinExistence type="predicted"/>
<comment type="caution">
    <text evidence="1">The sequence shown here is derived from an EMBL/GenBank/DDBJ whole genome shotgun (WGS) entry which is preliminary data.</text>
</comment>
<organism evidence="1 2">
    <name type="scientific">Paramuricea clavata</name>
    <name type="common">Red gorgonian</name>
    <name type="synonym">Violescent sea-whip</name>
    <dbReference type="NCBI Taxonomy" id="317549"/>
    <lineage>
        <taxon>Eukaryota</taxon>
        <taxon>Metazoa</taxon>
        <taxon>Cnidaria</taxon>
        <taxon>Anthozoa</taxon>
        <taxon>Octocorallia</taxon>
        <taxon>Malacalcyonacea</taxon>
        <taxon>Plexauridae</taxon>
        <taxon>Paramuricea</taxon>
    </lineage>
</organism>
<keyword evidence="2" id="KW-1185">Reference proteome</keyword>